<reference evidence="1" key="1">
    <citation type="submission" date="2023-04" db="EMBL/GenBank/DDBJ databases">
        <title>Chromosome-level genome of Chaenocephalus aceratus.</title>
        <authorList>
            <person name="Park H."/>
        </authorList>
    </citation>
    <scope>NUCLEOTIDE SEQUENCE</scope>
    <source>
        <strain evidence="1">DE</strain>
        <tissue evidence="1">Muscle</tissue>
    </source>
</reference>
<accession>A0AAD9FHG5</accession>
<evidence type="ECO:0000313" key="1">
    <source>
        <dbReference type="EMBL" id="KAK1902857.1"/>
    </source>
</evidence>
<proteinExistence type="predicted"/>
<sequence>MQVLNVFLLEEHHHQLWDAYFGDILFPSRGRTMADDDILFEDVYELCEVIG</sequence>
<organism evidence="1 2">
    <name type="scientific">Dissostichus eleginoides</name>
    <name type="common">Patagonian toothfish</name>
    <name type="synonym">Dissostichus amissus</name>
    <dbReference type="NCBI Taxonomy" id="100907"/>
    <lineage>
        <taxon>Eukaryota</taxon>
        <taxon>Metazoa</taxon>
        <taxon>Chordata</taxon>
        <taxon>Craniata</taxon>
        <taxon>Vertebrata</taxon>
        <taxon>Euteleostomi</taxon>
        <taxon>Actinopterygii</taxon>
        <taxon>Neopterygii</taxon>
        <taxon>Teleostei</taxon>
        <taxon>Neoteleostei</taxon>
        <taxon>Acanthomorphata</taxon>
        <taxon>Eupercaria</taxon>
        <taxon>Perciformes</taxon>
        <taxon>Notothenioidei</taxon>
        <taxon>Nototheniidae</taxon>
        <taxon>Dissostichus</taxon>
    </lineage>
</organism>
<keyword evidence="2" id="KW-1185">Reference proteome</keyword>
<comment type="caution">
    <text evidence="1">The sequence shown here is derived from an EMBL/GenBank/DDBJ whole genome shotgun (WGS) entry which is preliminary data.</text>
</comment>
<dbReference type="Proteomes" id="UP001228049">
    <property type="component" value="Unassembled WGS sequence"/>
</dbReference>
<gene>
    <name evidence="1" type="ORF">KUDE01_005817</name>
</gene>
<feature type="non-terminal residue" evidence="1">
    <location>
        <position position="51"/>
    </location>
</feature>
<dbReference type="AlphaFoldDB" id="A0AAD9FHG5"/>
<evidence type="ECO:0000313" key="2">
    <source>
        <dbReference type="Proteomes" id="UP001228049"/>
    </source>
</evidence>
<name>A0AAD9FHG5_DISEL</name>
<dbReference type="EMBL" id="JASDAP010000005">
    <property type="protein sequence ID" value="KAK1902857.1"/>
    <property type="molecule type" value="Genomic_DNA"/>
</dbReference>
<protein>
    <submittedName>
        <fullName evidence="1">Peripheral plasma membrane protein CASK</fullName>
    </submittedName>
</protein>